<dbReference type="SUPFAM" id="SSF46689">
    <property type="entry name" value="Homeodomain-like"/>
    <property type="match status" value="2"/>
</dbReference>
<dbReference type="GO" id="GO:0019185">
    <property type="term" value="C:snRNA-activating protein complex"/>
    <property type="evidence" value="ECO:0007669"/>
    <property type="project" value="TreeGrafter"/>
</dbReference>
<evidence type="ECO:0000313" key="11">
    <source>
        <dbReference type="RefSeq" id="XP_011311798.1"/>
    </source>
</evidence>
<evidence type="ECO:0000256" key="5">
    <source>
        <dbReference type="ARBA" id="ARBA00023242"/>
    </source>
</evidence>
<feature type="domain" description="HTH myb-type" evidence="8">
    <location>
        <begin position="367"/>
        <end position="422"/>
    </location>
</feature>
<dbReference type="PANTHER" id="PTHR46621:SF1">
    <property type="entry name" value="SNRNA-ACTIVATING PROTEIN COMPLEX SUBUNIT 4"/>
    <property type="match status" value="1"/>
</dbReference>
<reference evidence="9" key="1">
    <citation type="submission" date="2015-01" db="EMBL/GenBank/DDBJ databases">
        <title>Transcriptome Assembly of Fopius arisanus.</title>
        <authorList>
            <person name="Geib S."/>
        </authorList>
    </citation>
    <scope>NUCLEOTIDE SEQUENCE</scope>
</reference>
<protein>
    <submittedName>
        <fullName evidence="9">Snapc4 protein</fullName>
    </submittedName>
    <submittedName>
        <fullName evidence="11">snRNA-activating protein complex subunit 4</fullName>
    </submittedName>
</protein>
<dbReference type="InterPro" id="IPR017930">
    <property type="entry name" value="Myb_dom"/>
</dbReference>
<evidence type="ECO:0000256" key="2">
    <source>
        <dbReference type="ARBA" id="ARBA00023015"/>
    </source>
</evidence>
<dbReference type="CTD" id="40949"/>
<dbReference type="KEGG" id="fas:105271761"/>
<feature type="domain" description="Myb-like" evidence="7">
    <location>
        <begin position="257"/>
        <end position="309"/>
    </location>
</feature>
<dbReference type="GO" id="GO:0042796">
    <property type="term" value="P:snRNA transcription by RNA polymerase III"/>
    <property type="evidence" value="ECO:0007669"/>
    <property type="project" value="TreeGrafter"/>
</dbReference>
<organism evidence="9">
    <name type="scientific">Fopius arisanus</name>
    <dbReference type="NCBI Taxonomy" id="64838"/>
    <lineage>
        <taxon>Eukaryota</taxon>
        <taxon>Metazoa</taxon>
        <taxon>Ecdysozoa</taxon>
        <taxon>Arthropoda</taxon>
        <taxon>Hexapoda</taxon>
        <taxon>Insecta</taxon>
        <taxon>Pterygota</taxon>
        <taxon>Neoptera</taxon>
        <taxon>Endopterygota</taxon>
        <taxon>Hymenoptera</taxon>
        <taxon>Apocrita</taxon>
        <taxon>Ichneumonoidea</taxon>
        <taxon>Braconidae</taxon>
        <taxon>Opiinae</taxon>
        <taxon>Fopius</taxon>
    </lineage>
</organism>
<feature type="domain" description="Myb-like" evidence="7">
    <location>
        <begin position="420"/>
        <end position="469"/>
    </location>
</feature>
<dbReference type="SMART" id="SM00717">
    <property type="entry name" value="SANT"/>
    <property type="match status" value="5"/>
</dbReference>
<dbReference type="PROSITE" id="PS50090">
    <property type="entry name" value="MYB_LIKE"/>
    <property type="match status" value="4"/>
</dbReference>
<dbReference type="InterPro" id="IPR051575">
    <property type="entry name" value="Myb-like_DNA-bd"/>
</dbReference>
<proteinExistence type="predicted"/>
<dbReference type="GO" id="GO:0042795">
    <property type="term" value="P:snRNA transcription by RNA polymerase II"/>
    <property type="evidence" value="ECO:0007669"/>
    <property type="project" value="TreeGrafter"/>
</dbReference>
<feature type="domain" description="Myb-like" evidence="7">
    <location>
        <begin position="367"/>
        <end position="418"/>
    </location>
</feature>
<accession>A0A0C9RB02</accession>
<keyword evidence="3" id="KW-0238">DNA-binding</keyword>
<dbReference type="GO" id="GO:0005634">
    <property type="term" value="C:nucleus"/>
    <property type="evidence" value="ECO:0007669"/>
    <property type="project" value="UniProtKB-SubCell"/>
</dbReference>
<evidence type="ECO:0000259" key="8">
    <source>
        <dbReference type="PROSITE" id="PS51294"/>
    </source>
</evidence>
<keyword evidence="2" id="KW-0805">Transcription regulation</keyword>
<dbReference type="GeneID" id="105271761"/>
<feature type="domain" description="Myb-like" evidence="7">
    <location>
        <begin position="316"/>
        <end position="363"/>
    </location>
</feature>
<evidence type="ECO:0000259" key="7">
    <source>
        <dbReference type="PROSITE" id="PS50090"/>
    </source>
</evidence>
<dbReference type="InterPro" id="IPR001005">
    <property type="entry name" value="SANT/Myb"/>
</dbReference>
<name>A0A0C9RB02_9HYME</name>
<dbReference type="Gene3D" id="1.10.10.60">
    <property type="entry name" value="Homeodomain-like"/>
    <property type="match status" value="4"/>
</dbReference>
<evidence type="ECO:0000256" key="4">
    <source>
        <dbReference type="ARBA" id="ARBA00023163"/>
    </source>
</evidence>
<evidence type="ECO:0000313" key="10">
    <source>
        <dbReference type="Proteomes" id="UP000694866"/>
    </source>
</evidence>
<evidence type="ECO:0000313" key="9">
    <source>
        <dbReference type="EMBL" id="JAG80049.1"/>
    </source>
</evidence>
<sequence>MSDFDDDFETLEDIKLLENALAQDPRPEPRLIRQSSPIDSGSRHTIADTLPTSTPQELLINQAFYLNESLICSYKRLKEQIVIRLQEIARQRKEITSKLNLFSKGTKRPPRLKYRQVGFPYFKDRQEFPSPFNDDAITKATRRELMVVYQRMPRRWTMKDRNTLWTAVGRQTAIAHFEKVTTRRRHSRKNSKQLIKSSKNHSQVFVDVGHCHLPKNYKEIIGPRGSREFDWMKIAAQYFHGRHSADECRVMWNVYLHPDVNRYKFPGEENLRLMKAVEERGHQDWDGVAEELETRRTGYQCFIRYTTLRGPLRLKNKDVWTAREDQVLVDVVQALKIGNYIPWSCVTFYIDNRNKNQVYSHWKYCTNPCLRKGRFTADEDELILEGVTKYGRDFSRISTELLPHRTSVQLSGRFTLLMLKTDKSYNTWTVGEDMQLLKLYDDLGPRWCKIAGTMKRNRTYVRHRYMTIVRYMTRGIDLSNVPRKRHPGQGGEKPVENDLTFCERILLENMEENNVDVDTRLRRYFKSNQTCIAPPGRVPKYSAIELERYTKGLNDIFKKLDVHLNVPEHVDTEGLTLRDKQLLVAFQEYSRGTNRRKKDPEVVRREMFRNEEVDKFYIPPAPFGLSFKIPSKKRKGDLGRITDNCNIVLDFYMETPENIEKMLKEEELKSFKKLEALLSSPCLSTSHRHFEKKFLAETSEDNDIIASTEITAIFQERKVGEKLNAEWRERESVLEPCYSTLLGLEKLRVMKEHNGSLQWPRDDRIISKEPVSASGKRAFRTFKTRFTRLFKYPIGMIKYSETKAFDTNLVVIEKNHQGYNN</sequence>
<dbReference type="InterPro" id="IPR009057">
    <property type="entry name" value="Homeodomain-like_sf"/>
</dbReference>
<evidence type="ECO:0000256" key="6">
    <source>
        <dbReference type="SAM" id="MobiDB-lite"/>
    </source>
</evidence>
<dbReference type="RefSeq" id="XP_011311798.1">
    <property type="nucleotide sequence ID" value="XM_011313496.1"/>
</dbReference>
<dbReference type="PANTHER" id="PTHR46621">
    <property type="entry name" value="SNRNA-ACTIVATING PROTEIN COMPLEX SUBUNIT 4"/>
    <property type="match status" value="1"/>
</dbReference>
<evidence type="ECO:0000256" key="1">
    <source>
        <dbReference type="ARBA" id="ARBA00004123"/>
    </source>
</evidence>
<dbReference type="GO" id="GO:0001006">
    <property type="term" value="F:RNA polymerase III type 3 promoter sequence-specific DNA binding"/>
    <property type="evidence" value="ECO:0007669"/>
    <property type="project" value="TreeGrafter"/>
</dbReference>
<dbReference type="Pfam" id="PF00249">
    <property type="entry name" value="Myb_DNA-binding"/>
    <property type="match status" value="1"/>
</dbReference>
<reference evidence="11" key="2">
    <citation type="submission" date="2025-04" db="UniProtKB">
        <authorList>
            <consortium name="RefSeq"/>
        </authorList>
    </citation>
    <scope>IDENTIFICATION</scope>
    <source>
        <strain evidence="11">USDA-PBARC FA_bdor</strain>
        <tissue evidence="11">Whole organism</tissue>
    </source>
</reference>
<keyword evidence="5" id="KW-0539">Nucleus</keyword>
<dbReference type="EMBL" id="GBYB01010282">
    <property type="protein sequence ID" value="JAG80049.1"/>
    <property type="molecule type" value="Transcribed_RNA"/>
</dbReference>
<dbReference type="GO" id="GO:0000978">
    <property type="term" value="F:RNA polymerase II cis-regulatory region sequence-specific DNA binding"/>
    <property type="evidence" value="ECO:0007669"/>
    <property type="project" value="TreeGrafter"/>
</dbReference>
<accession>A0A9R1U928</accession>
<keyword evidence="4" id="KW-0804">Transcription</keyword>
<feature type="domain" description="HTH myb-type" evidence="8">
    <location>
        <begin position="257"/>
        <end position="313"/>
    </location>
</feature>
<evidence type="ECO:0000256" key="3">
    <source>
        <dbReference type="ARBA" id="ARBA00023125"/>
    </source>
</evidence>
<dbReference type="CDD" id="cd00167">
    <property type="entry name" value="SANT"/>
    <property type="match status" value="2"/>
</dbReference>
<gene>
    <name evidence="9" type="primary">Snapc4</name>
    <name evidence="11" type="synonym">Pbp95</name>
    <name evidence="9" type="ORF">g.208</name>
</gene>
<dbReference type="OrthoDB" id="2143914at2759"/>
<dbReference type="PROSITE" id="PS51294">
    <property type="entry name" value="HTH_MYB"/>
    <property type="match status" value="2"/>
</dbReference>
<feature type="region of interest" description="Disordered" evidence="6">
    <location>
        <begin position="25"/>
        <end position="50"/>
    </location>
</feature>
<comment type="subcellular location">
    <subcellularLocation>
        <location evidence="1">Nucleus</location>
    </subcellularLocation>
</comment>
<dbReference type="Proteomes" id="UP000694866">
    <property type="component" value="Unplaced"/>
</dbReference>
<dbReference type="AlphaFoldDB" id="A0A0C9RB02"/>
<keyword evidence="10" id="KW-1185">Reference proteome</keyword>